<dbReference type="OMA" id="WIKKCEE"/>
<dbReference type="InterPro" id="IPR008978">
    <property type="entry name" value="HSP20-like_chaperone"/>
</dbReference>
<keyword evidence="2" id="KW-0802">TPR repeat</keyword>
<dbReference type="Pfam" id="PF04969">
    <property type="entry name" value="CS"/>
    <property type="match status" value="1"/>
</dbReference>
<dbReference type="Proteomes" id="UP000005408">
    <property type="component" value="Unassembled WGS sequence"/>
</dbReference>
<reference evidence="6" key="1">
    <citation type="submission" date="2022-08" db="UniProtKB">
        <authorList>
            <consortium name="EnsemblMetazoa"/>
        </authorList>
    </citation>
    <scope>IDENTIFICATION</scope>
    <source>
        <strain evidence="6">05x7-T-G4-1.051#20</strain>
    </source>
</reference>
<sequence length="369" mass="41809">MEAKEFFQKANEEFVNENFEKALEFYSKAIELDGTNAEYYNNRAQVKINQGKYEEAITDTNTACEINPKSVKAYARKGTALFHLEKYKEAYTTFKAAEILDPDDKAIKTWVRKCEAELDILGKETGEDKSMDPIVGTSKGEIETPKPKEEPKAPAAAPSQPPPMPAGPKTRYDWYQTQTTVVVNVMLKNVKKEDCTINIEPKAVSVTVKLPGGSDYSLELDLAHEIIPEKSVSKIMSTKIEIKLRKSEERQWKKLEDDGLQDKVKQFNPQGSDPTVSKYPTSSHYTRNWDKLVSDIKQEEKDEKLDGDAALNQLFQKIYADAGEDTKKAMMKSFYESGGTVLSTNWNEVGKEKVDVKPPDGMEYKKWEV</sequence>
<dbReference type="PROSITE" id="PS51203">
    <property type="entry name" value="CS"/>
    <property type="match status" value="1"/>
</dbReference>
<protein>
    <recommendedName>
        <fullName evidence="8">Suppressor of G2 allele of SKP1-like protein</fullName>
    </recommendedName>
</protein>
<evidence type="ECO:0000259" key="4">
    <source>
        <dbReference type="PROSITE" id="PS51048"/>
    </source>
</evidence>
<evidence type="ECO:0000256" key="3">
    <source>
        <dbReference type="SAM" id="MobiDB-lite"/>
    </source>
</evidence>
<name>A0A8W8L0F8_MAGGI</name>
<organism evidence="6 7">
    <name type="scientific">Magallana gigas</name>
    <name type="common">Pacific oyster</name>
    <name type="synonym">Crassostrea gigas</name>
    <dbReference type="NCBI Taxonomy" id="29159"/>
    <lineage>
        <taxon>Eukaryota</taxon>
        <taxon>Metazoa</taxon>
        <taxon>Spiralia</taxon>
        <taxon>Lophotrochozoa</taxon>
        <taxon>Mollusca</taxon>
        <taxon>Bivalvia</taxon>
        <taxon>Autobranchia</taxon>
        <taxon>Pteriomorphia</taxon>
        <taxon>Ostreida</taxon>
        <taxon>Ostreoidea</taxon>
        <taxon>Ostreidae</taxon>
        <taxon>Magallana</taxon>
    </lineage>
</organism>
<dbReference type="Gene3D" id="1.25.40.10">
    <property type="entry name" value="Tetratricopeptide repeat domain"/>
    <property type="match status" value="1"/>
</dbReference>
<dbReference type="Gene3D" id="2.60.40.790">
    <property type="match status" value="1"/>
</dbReference>
<evidence type="ECO:0000259" key="5">
    <source>
        <dbReference type="PROSITE" id="PS51203"/>
    </source>
</evidence>
<dbReference type="PROSITE" id="PS50005">
    <property type="entry name" value="TPR"/>
    <property type="match status" value="3"/>
</dbReference>
<dbReference type="AlphaFoldDB" id="A0A8W8L0F8"/>
<dbReference type="Pfam" id="PF13181">
    <property type="entry name" value="TPR_8"/>
    <property type="match status" value="1"/>
</dbReference>
<dbReference type="Pfam" id="PF13431">
    <property type="entry name" value="TPR_17"/>
    <property type="match status" value="1"/>
</dbReference>
<proteinExistence type="inferred from homology"/>
<dbReference type="GO" id="GO:0005737">
    <property type="term" value="C:cytoplasm"/>
    <property type="evidence" value="ECO:0007669"/>
    <property type="project" value="UniProtKB-ARBA"/>
</dbReference>
<dbReference type="SMART" id="SM00028">
    <property type="entry name" value="TPR"/>
    <property type="match status" value="3"/>
</dbReference>
<dbReference type="Pfam" id="PF05002">
    <property type="entry name" value="SGS"/>
    <property type="match status" value="1"/>
</dbReference>
<evidence type="ECO:0000256" key="1">
    <source>
        <dbReference type="ARBA" id="ARBA00008509"/>
    </source>
</evidence>
<dbReference type="InterPro" id="IPR011990">
    <property type="entry name" value="TPR-like_helical_dom_sf"/>
</dbReference>
<feature type="repeat" description="TPR" evidence="2">
    <location>
        <begin position="3"/>
        <end position="36"/>
    </location>
</feature>
<comment type="similarity">
    <text evidence="1">Belongs to the SGT1 family.</text>
</comment>
<evidence type="ECO:0008006" key="8">
    <source>
        <dbReference type="Google" id="ProtNLM"/>
    </source>
</evidence>
<feature type="repeat" description="TPR" evidence="2">
    <location>
        <begin position="71"/>
        <end position="104"/>
    </location>
</feature>
<dbReference type="InterPro" id="IPR019734">
    <property type="entry name" value="TPR_rpt"/>
</dbReference>
<dbReference type="InterPro" id="IPR007052">
    <property type="entry name" value="CS_dom"/>
</dbReference>
<accession>A0A8W8L0F8</accession>
<dbReference type="GO" id="GO:0051087">
    <property type="term" value="F:protein-folding chaperone binding"/>
    <property type="evidence" value="ECO:0007669"/>
    <property type="project" value="InterPro"/>
</dbReference>
<dbReference type="OrthoDB" id="1898560at2759"/>
<feature type="repeat" description="TPR" evidence="2">
    <location>
        <begin position="37"/>
        <end position="70"/>
    </location>
</feature>
<dbReference type="PANTHER" id="PTHR45862">
    <property type="entry name" value="PROTEIN SGT1 HOMOLOG"/>
    <property type="match status" value="1"/>
</dbReference>
<dbReference type="InterPro" id="IPR007699">
    <property type="entry name" value="SGS_dom"/>
</dbReference>
<feature type="compositionally biased region" description="Basic and acidic residues" evidence="3">
    <location>
        <begin position="140"/>
        <end position="152"/>
    </location>
</feature>
<dbReference type="SUPFAM" id="SSF49764">
    <property type="entry name" value="HSP20-like chaperones"/>
    <property type="match status" value="1"/>
</dbReference>
<dbReference type="PROSITE" id="PS51048">
    <property type="entry name" value="SGS"/>
    <property type="match status" value="1"/>
</dbReference>
<evidence type="ECO:0000256" key="2">
    <source>
        <dbReference type="PROSITE-ProRule" id="PRU00339"/>
    </source>
</evidence>
<keyword evidence="7" id="KW-1185">Reference proteome</keyword>
<dbReference type="SUPFAM" id="SSF48452">
    <property type="entry name" value="TPR-like"/>
    <property type="match status" value="1"/>
</dbReference>
<evidence type="ECO:0000313" key="7">
    <source>
        <dbReference type="Proteomes" id="UP000005408"/>
    </source>
</evidence>
<dbReference type="InterPro" id="IPR044563">
    <property type="entry name" value="Sgt1-like"/>
</dbReference>
<dbReference type="EnsemblMetazoa" id="G25356.4">
    <property type="protein sequence ID" value="G25356.4:cds"/>
    <property type="gene ID" value="G25356"/>
</dbReference>
<feature type="region of interest" description="Disordered" evidence="3">
    <location>
        <begin position="125"/>
        <end position="170"/>
    </location>
</feature>
<dbReference type="EnsemblMetazoa" id="G25356.3">
    <property type="protein sequence ID" value="G25356.3:cds"/>
    <property type="gene ID" value="G25356"/>
</dbReference>
<dbReference type="FunFam" id="2.60.40.790:FF:000012">
    <property type="entry name" value="SGT1 homolog, MIS12 kinetochore complex assembly cochaperone"/>
    <property type="match status" value="1"/>
</dbReference>
<dbReference type="EnsemblMetazoa" id="G25356.2">
    <property type="protein sequence ID" value="G25356.2:cds"/>
    <property type="gene ID" value="G25356"/>
</dbReference>
<feature type="domain" description="CS" evidence="5">
    <location>
        <begin position="167"/>
        <end position="256"/>
    </location>
</feature>
<feature type="domain" description="SGS" evidence="4">
    <location>
        <begin position="278"/>
        <end position="369"/>
    </location>
</feature>
<evidence type="ECO:0000313" key="6">
    <source>
        <dbReference type="EnsemblMetazoa" id="G25356.2:cds"/>
    </source>
</evidence>